<evidence type="ECO:0000313" key="2">
    <source>
        <dbReference type="EMBL" id="ACB96508.1"/>
    </source>
</evidence>
<dbReference type="OrthoDB" id="8894819at2"/>
<dbReference type="InterPro" id="IPR016181">
    <property type="entry name" value="Acyl_CoA_acyltransferase"/>
</dbReference>
<dbReference type="AlphaFoldDB" id="B2IKW8"/>
<organism evidence="2 3">
    <name type="scientific">Beijerinckia indica subsp. indica (strain ATCC 9039 / DSM 1715 / NCIMB 8712)</name>
    <dbReference type="NCBI Taxonomy" id="395963"/>
    <lineage>
        <taxon>Bacteria</taxon>
        <taxon>Pseudomonadati</taxon>
        <taxon>Pseudomonadota</taxon>
        <taxon>Alphaproteobacteria</taxon>
        <taxon>Hyphomicrobiales</taxon>
        <taxon>Beijerinckiaceae</taxon>
        <taxon>Beijerinckia</taxon>
    </lineage>
</organism>
<accession>B2IKW8</accession>
<keyword evidence="3" id="KW-1185">Reference proteome</keyword>
<gene>
    <name evidence="2" type="ordered locus">Bind_2940</name>
</gene>
<dbReference type="GO" id="GO:0016747">
    <property type="term" value="F:acyltransferase activity, transferring groups other than amino-acyl groups"/>
    <property type="evidence" value="ECO:0007669"/>
    <property type="project" value="InterPro"/>
</dbReference>
<dbReference type="STRING" id="395963.Bind_2940"/>
<evidence type="ECO:0000259" key="1">
    <source>
        <dbReference type="PROSITE" id="PS51186"/>
    </source>
</evidence>
<dbReference type="eggNOG" id="COG1247">
    <property type="taxonomic scope" value="Bacteria"/>
</dbReference>
<dbReference type="HOGENOM" id="CLU_105867_0_0_5"/>
<dbReference type="SUPFAM" id="SSF55729">
    <property type="entry name" value="Acyl-CoA N-acyltransferases (Nat)"/>
    <property type="match status" value="1"/>
</dbReference>
<proteinExistence type="predicted"/>
<reference evidence="3" key="1">
    <citation type="submission" date="2008-03" db="EMBL/GenBank/DDBJ databases">
        <title>Complete sequence of chromosome of Beijerinckia indica subsp. indica ATCC 9039.</title>
        <authorList>
            <consortium name="US DOE Joint Genome Institute"/>
            <person name="Copeland A."/>
            <person name="Lucas S."/>
            <person name="Lapidus A."/>
            <person name="Glavina del Rio T."/>
            <person name="Dalin E."/>
            <person name="Tice H."/>
            <person name="Bruce D."/>
            <person name="Goodwin L."/>
            <person name="Pitluck S."/>
            <person name="LaButti K."/>
            <person name="Schmutz J."/>
            <person name="Larimer F."/>
            <person name="Land M."/>
            <person name="Hauser L."/>
            <person name="Kyrpides N."/>
            <person name="Mikhailova N."/>
            <person name="Dunfield P.F."/>
            <person name="Dedysh S.N."/>
            <person name="Liesack W."/>
            <person name="Saw J.H."/>
            <person name="Alam M."/>
            <person name="Chen Y."/>
            <person name="Murrell J.C."/>
            <person name="Richardson P."/>
        </authorList>
    </citation>
    <scope>NUCLEOTIDE SEQUENCE [LARGE SCALE GENOMIC DNA]</scope>
    <source>
        <strain evidence="3">ATCC 9039 / DSM 1715 / NCIMB 8712</strain>
    </source>
</reference>
<dbReference type="Gene3D" id="3.40.630.30">
    <property type="match status" value="1"/>
</dbReference>
<dbReference type="RefSeq" id="WP_012385859.1">
    <property type="nucleotide sequence ID" value="NC_010581.1"/>
</dbReference>
<sequence length="190" mass="21714">MVDKMTFRPVTSDNWHDFERLFESRGGPKSCWCTIWRTVEAFPTEERPAAAKKLEMKRRISSGEPVGLLGYLDSEPVAWCSIAPRDTYRASMSDRMPSDETHRIWSIVCFFVLRPFRGQGMFWKLLAAAEEHAAKNGATLLEGYPVDLGSPSYRFGGYVSAFEQAGYALVGRKRARRHIMRKILSQNRAE</sequence>
<reference evidence="2 3" key="2">
    <citation type="journal article" date="2010" name="J. Bacteriol.">
        <title>Complete genome sequence of Beijerinckia indica subsp. indica.</title>
        <authorList>
            <person name="Tamas I."/>
            <person name="Dedysh S.N."/>
            <person name="Liesack W."/>
            <person name="Stott M.B."/>
            <person name="Alam M."/>
            <person name="Murrell J.C."/>
            <person name="Dunfield P.F."/>
        </authorList>
    </citation>
    <scope>NUCLEOTIDE SEQUENCE [LARGE SCALE GENOMIC DNA]</scope>
    <source>
        <strain evidence="3">ATCC 9039 / DSM 1715 / NCIMB 8712</strain>
    </source>
</reference>
<dbReference type="KEGG" id="bid:Bind_2940"/>
<name>B2IKW8_BEII9</name>
<protein>
    <recommendedName>
        <fullName evidence="1">N-acetyltransferase domain-containing protein</fullName>
    </recommendedName>
</protein>
<dbReference type="Pfam" id="PF00583">
    <property type="entry name" value="Acetyltransf_1"/>
    <property type="match status" value="1"/>
</dbReference>
<feature type="domain" description="N-acetyltransferase" evidence="1">
    <location>
        <begin position="5"/>
        <end position="185"/>
    </location>
</feature>
<evidence type="ECO:0000313" key="3">
    <source>
        <dbReference type="Proteomes" id="UP000001695"/>
    </source>
</evidence>
<dbReference type="InterPro" id="IPR000182">
    <property type="entry name" value="GNAT_dom"/>
</dbReference>
<dbReference type="Proteomes" id="UP000001695">
    <property type="component" value="Chromosome"/>
</dbReference>
<dbReference type="EMBL" id="CP001016">
    <property type="protein sequence ID" value="ACB96508.1"/>
    <property type="molecule type" value="Genomic_DNA"/>
</dbReference>
<dbReference type="PROSITE" id="PS51186">
    <property type="entry name" value="GNAT"/>
    <property type="match status" value="1"/>
</dbReference>